<feature type="domain" description="GH15-like" evidence="1">
    <location>
        <begin position="265"/>
        <end position="625"/>
    </location>
</feature>
<evidence type="ECO:0000313" key="3">
    <source>
        <dbReference type="EMBL" id="PPK88633.1"/>
    </source>
</evidence>
<gene>
    <name evidence="3" type="ORF">CLV84_1602</name>
</gene>
<evidence type="ECO:0000259" key="1">
    <source>
        <dbReference type="Pfam" id="PF00723"/>
    </source>
</evidence>
<dbReference type="Pfam" id="PF00723">
    <property type="entry name" value="Glyco_hydro_15"/>
    <property type="match status" value="1"/>
</dbReference>
<feature type="domain" description="Trehalase-like N-terminal" evidence="2">
    <location>
        <begin position="45"/>
        <end position="234"/>
    </location>
</feature>
<dbReference type="Gene3D" id="1.50.10.10">
    <property type="match status" value="1"/>
</dbReference>
<proteinExistence type="predicted"/>
<dbReference type="Pfam" id="PF19291">
    <property type="entry name" value="TREH_N"/>
    <property type="match status" value="1"/>
</dbReference>
<organism evidence="3 4">
    <name type="scientific">Neolewinella xylanilytica</name>
    <dbReference type="NCBI Taxonomy" id="1514080"/>
    <lineage>
        <taxon>Bacteria</taxon>
        <taxon>Pseudomonadati</taxon>
        <taxon>Bacteroidota</taxon>
        <taxon>Saprospiria</taxon>
        <taxon>Saprospirales</taxon>
        <taxon>Lewinellaceae</taxon>
        <taxon>Neolewinella</taxon>
    </lineage>
</organism>
<reference evidence="3 4" key="1">
    <citation type="submission" date="2018-02" db="EMBL/GenBank/DDBJ databases">
        <title>Genomic Encyclopedia of Archaeal and Bacterial Type Strains, Phase II (KMG-II): from individual species to whole genera.</title>
        <authorList>
            <person name="Goeker M."/>
        </authorList>
    </citation>
    <scope>NUCLEOTIDE SEQUENCE [LARGE SCALE GENOMIC DNA]</scope>
    <source>
        <strain evidence="3 4">DSM 29526</strain>
    </source>
</reference>
<dbReference type="InterPro" id="IPR012341">
    <property type="entry name" value="6hp_glycosidase-like_sf"/>
</dbReference>
<dbReference type="InterPro" id="IPR045582">
    <property type="entry name" value="Trehalase-like_N"/>
</dbReference>
<dbReference type="GO" id="GO:0004553">
    <property type="term" value="F:hydrolase activity, hydrolyzing O-glycosyl compounds"/>
    <property type="evidence" value="ECO:0007669"/>
    <property type="project" value="TreeGrafter"/>
</dbReference>
<keyword evidence="4" id="KW-1185">Reference proteome</keyword>
<dbReference type="RefSeq" id="WP_245911412.1">
    <property type="nucleotide sequence ID" value="NZ_PTJC01000005.1"/>
</dbReference>
<dbReference type="InterPro" id="IPR011613">
    <property type="entry name" value="GH15-like"/>
</dbReference>
<dbReference type="InterPro" id="IPR008928">
    <property type="entry name" value="6-hairpin_glycosidase_sf"/>
</dbReference>
<sequence length="633" mass="72640">MLSRSGAQTAVNGFVRILLEARVNQQLIPWLVPPMSEHNFAYPDRYLPIAEHGIIGNLHTTALVSVNGSIDFLCLPRFDSPTVFARILDADVGGFFAFECVAEDTQHKQLYLPGTNILITRFLSENGIAELTDFMPIVSEERDFAIFRRLKGVYGQHTVRVKIAPRYSYGKSECLIEKNPDGRGYLIHDPNGEQPSMHLICDVEMEIHDSALTATIDLNRDDNLDFILTLNEGKDFDLDWMECFTECRRYWNDWSAKCKYDGFWKEAVLRSALALKLLTSARYGSTIAAATFGLPETMGGSRNWDYRFTWVRDAAFTMYAFLRLGYTKEAEQFMDWIRDKCMDHLQLMYAVDGETELHEMELDHLEGYRGSKPVRIGNGAHDQKQMDIYGELIDTIYLYNKAGGSITHRFWQSIRKLVDYVVAHWQEEDHGIWEVRSGKERFLHSAVCCWVAIDRAMKIAEDRSLPCPMGEWRKVRDTIYEDIFNNFWNEEMQAYVQFKGSSTLDASALLMPLLRFVSSQEPRWLKTFKAIEEKLSADVLIFRYKLEHGATDGLEGDEGAFAICSFWYVECLARIGELDKATVVFEKMLGYANHLGLMSEEIGLHGEQLGNFPQAFSHLSLISAAFQINKKRR</sequence>
<dbReference type="EMBL" id="PTJC01000005">
    <property type="protein sequence ID" value="PPK88633.1"/>
    <property type="molecule type" value="Genomic_DNA"/>
</dbReference>
<dbReference type="SUPFAM" id="SSF48208">
    <property type="entry name" value="Six-hairpin glycosidases"/>
    <property type="match status" value="1"/>
</dbReference>
<comment type="caution">
    <text evidence="3">The sequence shown here is derived from an EMBL/GenBank/DDBJ whole genome shotgun (WGS) entry which is preliminary data.</text>
</comment>
<protein>
    <submittedName>
        <fullName evidence="3">GH15 family glucan-1,4-alpha-glucosidase</fullName>
    </submittedName>
</protein>
<evidence type="ECO:0000259" key="2">
    <source>
        <dbReference type="Pfam" id="PF19291"/>
    </source>
</evidence>
<dbReference type="AlphaFoldDB" id="A0A2S6IAV1"/>
<dbReference type="GO" id="GO:0005975">
    <property type="term" value="P:carbohydrate metabolic process"/>
    <property type="evidence" value="ECO:0007669"/>
    <property type="project" value="InterPro"/>
</dbReference>
<dbReference type="Proteomes" id="UP000237662">
    <property type="component" value="Unassembled WGS sequence"/>
</dbReference>
<evidence type="ECO:0000313" key="4">
    <source>
        <dbReference type="Proteomes" id="UP000237662"/>
    </source>
</evidence>
<dbReference type="PANTHER" id="PTHR31616">
    <property type="entry name" value="TREHALASE"/>
    <property type="match status" value="1"/>
</dbReference>
<name>A0A2S6IAV1_9BACT</name>
<dbReference type="PANTHER" id="PTHR31616:SF0">
    <property type="entry name" value="GLUCAN 1,4-ALPHA-GLUCOSIDASE"/>
    <property type="match status" value="1"/>
</dbReference>
<accession>A0A2S6IAV1</accession>